<evidence type="ECO:0000256" key="3">
    <source>
        <dbReference type="ARBA" id="ARBA00022525"/>
    </source>
</evidence>
<evidence type="ECO:0000256" key="2">
    <source>
        <dbReference type="ARBA" id="ARBA00022512"/>
    </source>
</evidence>
<dbReference type="Proteomes" id="UP000198510">
    <property type="component" value="Unassembled WGS sequence"/>
</dbReference>
<evidence type="ECO:0000256" key="4">
    <source>
        <dbReference type="ARBA" id="ARBA00022729"/>
    </source>
</evidence>
<name>A0A1G9IN72_9BACT</name>
<dbReference type="OrthoDB" id="917318at2"/>
<evidence type="ECO:0000259" key="8">
    <source>
        <dbReference type="Pfam" id="PF18962"/>
    </source>
</evidence>
<dbReference type="Pfam" id="PF18962">
    <property type="entry name" value="Por_Secre_tail"/>
    <property type="match status" value="1"/>
</dbReference>
<dbReference type="EMBL" id="FNFO01000005">
    <property type="protein sequence ID" value="SDL26334.1"/>
    <property type="molecule type" value="Genomic_DNA"/>
</dbReference>
<feature type="signal peptide" evidence="6">
    <location>
        <begin position="1"/>
        <end position="31"/>
    </location>
</feature>
<keyword evidence="4 6" id="KW-0732">Signal</keyword>
<dbReference type="SUPFAM" id="SSF49785">
    <property type="entry name" value="Galactose-binding domain-like"/>
    <property type="match status" value="1"/>
</dbReference>
<dbReference type="RefSeq" id="WP_089682963.1">
    <property type="nucleotide sequence ID" value="NZ_FNFO01000005.1"/>
</dbReference>
<dbReference type="AlphaFoldDB" id="A0A1G9IN72"/>
<dbReference type="GO" id="GO:0030313">
    <property type="term" value="C:cell envelope"/>
    <property type="evidence" value="ECO:0007669"/>
    <property type="project" value="UniProtKB-SubCell"/>
</dbReference>
<evidence type="ECO:0000256" key="5">
    <source>
        <dbReference type="ARBA" id="ARBA00023180"/>
    </source>
</evidence>
<evidence type="ECO:0000313" key="10">
    <source>
        <dbReference type="Proteomes" id="UP000198510"/>
    </source>
</evidence>
<sequence>MYTHLYPRVARPLLCCGLMFLSALLSLRAQTCEGDVTLSTQTQVNAFACSVVTGNLTIKSASAVADPITSLTKLTTLTRVVGNLNIQDNASLATLEGLNNLTTVSGNLSIAGNGSLNNLQALAKVMAVGGALDIGFNGVLTSLSGLSGIVSVGDYLNIRFNAALPNLQGLSALTTVGGYLSIYQNAALTSLTGLNKLTTVGSSLLVQSNPKLSECCVLKSVIEAAKGSVTIQNNAAGCSSVPDLMAACEAPSGCEGNVMLTTQAEVNAFACQAITGNLSIVTATGSADPIKTLKPLASLTSVSGDLYIGQNDALATLEGLQNLTTIGGGLALGNNDALPSLQGFRKLTSVGGALQIYYNDKLATLEGLNGLKTLGGALSITYNPQLSTCCVLQSVIAAAQSVVTIQNNATGCNSATEIATACTPDEPTPDVCDGTVVLATQADVNAFACKTVKGNLVIGIGDLANTTVSDITDLSPLASLTSVGGTLMIRATRLKTLAGLGQLTSVGVRLLIRENAVLESVAGLGGVRTIGEFLVIRENNVLNNLTALQGVTSISELHVFNNPALTSCCVLEEVIAATQGKVTIQNNAKGCNSVADIQKACAPASVQKIWLEAECAQVGSNWVTNTSVSASNGGYVTIAAGSNSLDVAPTALADRVRFTFTAQGGAYRIFARVAAPDPNDDSFWIRVNGGDWLKWNSLFGTTDWVWKEFGSSPFALVAGTNVIDVAYREDGALLDKLYLTTNNDRPAGIGGAAAACVADPTPVPPPTTSDLWFEAECAQVGSRWDTVPNLYASQGHYVTVRLPNYGHTPSDDPADQVSFAFNVAKADSFQFFVRVRSLGRGQNSFWVKVDGGSWALWNGWAPSYDFQWGQVLGRRFWLKAGAHTLTFAFREPNVRMDKVYITARNQVPVGLGEAADNCVEARLASSELLPNAKVFHLYPNPVHDRLTIETDVPAQIRLYNALGSQVLERRVTQRQVLDLSTLPAGVYFLKREGYAAERIVKQ</sequence>
<evidence type="ECO:0000256" key="6">
    <source>
        <dbReference type="SAM" id="SignalP"/>
    </source>
</evidence>
<gene>
    <name evidence="9" type="ORF">SAMN05421823_10548</name>
</gene>
<dbReference type="Gene3D" id="2.60.120.260">
    <property type="entry name" value="Galactose-binding domain-like"/>
    <property type="match status" value="2"/>
</dbReference>
<evidence type="ECO:0000259" key="7">
    <source>
        <dbReference type="Pfam" id="PF01030"/>
    </source>
</evidence>
<feature type="domain" description="Secretion system C-terminal sorting" evidence="8">
    <location>
        <begin position="937"/>
        <end position="992"/>
    </location>
</feature>
<dbReference type="InterPro" id="IPR026444">
    <property type="entry name" value="Secre_tail"/>
</dbReference>
<comment type="subcellular location">
    <subcellularLocation>
        <location evidence="1">Secreted</location>
        <location evidence="1">Cell wall</location>
    </subcellularLocation>
</comment>
<evidence type="ECO:0000313" key="9">
    <source>
        <dbReference type="EMBL" id="SDL26334.1"/>
    </source>
</evidence>
<feature type="domain" description="Receptor L-domain" evidence="7">
    <location>
        <begin position="49"/>
        <end position="110"/>
    </location>
</feature>
<proteinExistence type="predicted"/>
<protein>
    <submittedName>
        <fullName evidence="9">Por secretion system C-terminal sorting domain-containing protein</fullName>
    </submittedName>
</protein>
<evidence type="ECO:0000256" key="1">
    <source>
        <dbReference type="ARBA" id="ARBA00004191"/>
    </source>
</evidence>
<organism evidence="9 10">
    <name type="scientific">Catalinimonas alkaloidigena</name>
    <dbReference type="NCBI Taxonomy" id="1075417"/>
    <lineage>
        <taxon>Bacteria</taxon>
        <taxon>Pseudomonadati</taxon>
        <taxon>Bacteroidota</taxon>
        <taxon>Cytophagia</taxon>
        <taxon>Cytophagales</taxon>
        <taxon>Catalimonadaceae</taxon>
        <taxon>Catalinimonas</taxon>
    </lineage>
</organism>
<accession>A0A1G9IN72</accession>
<dbReference type="NCBIfam" id="TIGR04183">
    <property type="entry name" value="Por_Secre_tail"/>
    <property type="match status" value="1"/>
</dbReference>
<keyword evidence="2" id="KW-0134">Cell wall</keyword>
<dbReference type="CDD" id="cd02795">
    <property type="entry name" value="CBM6-CBM35-CBM36_like"/>
    <property type="match status" value="2"/>
</dbReference>
<keyword evidence="5" id="KW-0325">Glycoprotein</keyword>
<dbReference type="SUPFAM" id="SSF52058">
    <property type="entry name" value="L domain-like"/>
    <property type="match status" value="4"/>
</dbReference>
<dbReference type="InterPro" id="IPR036941">
    <property type="entry name" value="Rcpt_L-dom_sf"/>
</dbReference>
<dbReference type="Gene3D" id="3.80.20.20">
    <property type="entry name" value="Receptor L-domain"/>
    <property type="match status" value="5"/>
</dbReference>
<dbReference type="InterPro" id="IPR008979">
    <property type="entry name" value="Galactose-bd-like_sf"/>
</dbReference>
<dbReference type="PANTHER" id="PTHR31018">
    <property type="entry name" value="SPORULATION-SPECIFIC PROTEIN-RELATED"/>
    <property type="match status" value="1"/>
</dbReference>
<keyword evidence="10" id="KW-1185">Reference proteome</keyword>
<dbReference type="InterPro" id="IPR000494">
    <property type="entry name" value="Rcpt_L-dom"/>
</dbReference>
<dbReference type="InterPro" id="IPR051648">
    <property type="entry name" value="CWI-Assembly_Regulator"/>
</dbReference>
<dbReference type="STRING" id="1075417.SAMN05421823_10548"/>
<dbReference type="PANTHER" id="PTHR31018:SF3">
    <property type="entry name" value="RECEPTOR PROTEIN-TYROSINE KINASE"/>
    <property type="match status" value="1"/>
</dbReference>
<keyword evidence="3" id="KW-0964">Secreted</keyword>
<feature type="chain" id="PRO_5011701603" evidence="6">
    <location>
        <begin position="32"/>
        <end position="1002"/>
    </location>
</feature>
<reference evidence="9 10" key="1">
    <citation type="submission" date="2016-10" db="EMBL/GenBank/DDBJ databases">
        <authorList>
            <person name="de Groot N.N."/>
        </authorList>
    </citation>
    <scope>NUCLEOTIDE SEQUENCE [LARGE SCALE GENOMIC DNA]</scope>
    <source>
        <strain evidence="9 10">DSM 25186</strain>
    </source>
</reference>
<dbReference type="Pfam" id="PF01030">
    <property type="entry name" value="Recep_L_domain"/>
    <property type="match status" value="1"/>
</dbReference>